<dbReference type="Proteomes" id="UP000002852">
    <property type="component" value="Unassembled WGS sequence"/>
</dbReference>
<dbReference type="STRING" id="8083.ENSXMAP00000018627"/>
<protein>
    <submittedName>
        <fullName evidence="4">Trypsinogen-like protein 3</fullName>
    </submittedName>
</protein>
<dbReference type="eggNOG" id="KOG3627">
    <property type="taxonomic scope" value="Eukaryota"/>
</dbReference>
<dbReference type="PANTHER" id="PTHR24271">
    <property type="entry name" value="KALLIKREIN-RELATED"/>
    <property type="match status" value="1"/>
</dbReference>
<keyword evidence="2" id="KW-1133">Transmembrane helix</keyword>
<dbReference type="InterPro" id="IPR009003">
    <property type="entry name" value="Peptidase_S1_PA"/>
</dbReference>
<evidence type="ECO:0000313" key="4">
    <source>
        <dbReference type="Ensembl" id="ENSXMAP00000018627.2"/>
    </source>
</evidence>
<dbReference type="Gene3D" id="2.40.10.10">
    <property type="entry name" value="Trypsin-like serine proteases"/>
    <property type="match status" value="2"/>
</dbReference>
<keyword evidence="1" id="KW-1015">Disulfide bond</keyword>
<sequence length="269" mass="30185">MCLSALFAFLCILDLLNFIYLHFVLFIVLFFGAYPLEDVRECEPHSRPWHVRLHGGGVSCSGALIDQWWIVTSFECAPISYETVASLGEHDSSVEEGTEQHILVSDVIKHSPYRSPLHSLTMVRLSAPARFNQFVKQIPLPTRCPQTGEICSISGWGSTEPNQYDPSPHLKCLTVPVVDDMTCLNTFPSYLYWGVMVCAGQPNTDNCLTGRSNVMVCAGKLQGLTWFNHGCEDPAHPTVYTKMCEYTNWIKEMMATYSPEATTAFPWTT</sequence>
<feature type="domain" description="Peptidase S1" evidence="3">
    <location>
        <begin position="30"/>
        <end position="255"/>
    </location>
</feature>
<dbReference type="GO" id="GO:0006508">
    <property type="term" value="P:proteolysis"/>
    <property type="evidence" value="ECO:0007669"/>
    <property type="project" value="InterPro"/>
</dbReference>
<dbReference type="Ensembl" id="ENSXMAT00000018655.2">
    <property type="protein sequence ID" value="ENSXMAP00000018627.2"/>
    <property type="gene ID" value="ENSXMAG00000018579.2"/>
</dbReference>
<evidence type="ECO:0000256" key="1">
    <source>
        <dbReference type="ARBA" id="ARBA00023157"/>
    </source>
</evidence>
<reference evidence="5" key="2">
    <citation type="journal article" date="2013" name="Nat. Genet.">
        <title>The genome of the platyfish, Xiphophorus maculatus, provides insights into evolutionary adaptation and several complex traits.</title>
        <authorList>
            <person name="Schartl M."/>
            <person name="Walter R.B."/>
            <person name="Shen Y."/>
            <person name="Garcia T."/>
            <person name="Catchen J."/>
            <person name="Amores A."/>
            <person name="Braasch I."/>
            <person name="Chalopin D."/>
            <person name="Volff J.N."/>
            <person name="Lesch K.P."/>
            <person name="Bisazza A."/>
            <person name="Minx P."/>
            <person name="Hillier L."/>
            <person name="Wilson R.K."/>
            <person name="Fuerstenberg S."/>
            <person name="Boore J."/>
            <person name="Searle S."/>
            <person name="Postlethwait J.H."/>
            <person name="Warren W.C."/>
        </authorList>
    </citation>
    <scope>NUCLEOTIDE SEQUENCE [LARGE SCALE GENOMIC DNA]</scope>
    <source>
        <strain evidence="5">JP 163 A</strain>
    </source>
</reference>
<dbReference type="HOGENOM" id="CLU_006842_1_1_1"/>
<dbReference type="SMART" id="SM00020">
    <property type="entry name" value="Tryp_SPc"/>
    <property type="match status" value="1"/>
</dbReference>
<evidence type="ECO:0000259" key="3">
    <source>
        <dbReference type="PROSITE" id="PS50240"/>
    </source>
</evidence>
<dbReference type="AlphaFoldDB" id="M4AVY2"/>
<keyword evidence="2" id="KW-0812">Transmembrane</keyword>
<organism evidence="4 5">
    <name type="scientific">Xiphophorus maculatus</name>
    <name type="common">Southern platyfish</name>
    <name type="synonym">Platypoecilus maculatus</name>
    <dbReference type="NCBI Taxonomy" id="8083"/>
    <lineage>
        <taxon>Eukaryota</taxon>
        <taxon>Metazoa</taxon>
        <taxon>Chordata</taxon>
        <taxon>Craniata</taxon>
        <taxon>Vertebrata</taxon>
        <taxon>Euteleostomi</taxon>
        <taxon>Actinopterygii</taxon>
        <taxon>Neopterygii</taxon>
        <taxon>Teleostei</taxon>
        <taxon>Neoteleostei</taxon>
        <taxon>Acanthomorphata</taxon>
        <taxon>Ovalentaria</taxon>
        <taxon>Atherinomorphae</taxon>
        <taxon>Cyprinodontiformes</taxon>
        <taxon>Poeciliidae</taxon>
        <taxon>Poeciliinae</taxon>
        <taxon>Xiphophorus</taxon>
    </lineage>
</organism>
<dbReference type="InterPro" id="IPR001254">
    <property type="entry name" value="Trypsin_dom"/>
</dbReference>
<name>M4AVY2_XIPMA</name>
<proteinExistence type="predicted"/>
<dbReference type="SUPFAM" id="SSF50494">
    <property type="entry name" value="Trypsin-like serine proteases"/>
    <property type="match status" value="1"/>
</dbReference>
<dbReference type="PROSITE" id="PS50240">
    <property type="entry name" value="TRYPSIN_DOM"/>
    <property type="match status" value="1"/>
</dbReference>
<dbReference type="InterPro" id="IPR043504">
    <property type="entry name" value="Peptidase_S1_PA_chymotrypsin"/>
</dbReference>
<evidence type="ECO:0000256" key="2">
    <source>
        <dbReference type="SAM" id="Phobius"/>
    </source>
</evidence>
<reference evidence="5" key="1">
    <citation type="submission" date="2012-01" db="EMBL/GenBank/DDBJ databases">
        <authorList>
            <person name="Walter R."/>
            <person name="Schartl M."/>
            <person name="Warren W."/>
        </authorList>
    </citation>
    <scope>NUCLEOTIDE SEQUENCE [LARGE SCALE GENOMIC DNA]</scope>
    <source>
        <strain evidence="5">JP 163 A</strain>
    </source>
</reference>
<feature type="transmembrane region" description="Helical" evidence="2">
    <location>
        <begin position="6"/>
        <end position="31"/>
    </location>
</feature>
<keyword evidence="5" id="KW-1185">Reference proteome</keyword>
<dbReference type="GeneTree" id="ENSGT01050000244971"/>
<dbReference type="GO" id="GO:0030141">
    <property type="term" value="C:secretory granule"/>
    <property type="evidence" value="ECO:0007669"/>
    <property type="project" value="TreeGrafter"/>
</dbReference>
<reference evidence="4" key="4">
    <citation type="submission" date="2025-09" db="UniProtKB">
        <authorList>
            <consortium name="Ensembl"/>
        </authorList>
    </citation>
    <scope>IDENTIFICATION</scope>
    <source>
        <strain evidence="4">JP 163 A</strain>
    </source>
</reference>
<dbReference type="OMA" id="VIRHSPY"/>
<keyword evidence="2" id="KW-0472">Membrane</keyword>
<reference evidence="4" key="3">
    <citation type="submission" date="2025-08" db="UniProtKB">
        <authorList>
            <consortium name="Ensembl"/>
        </authorList>
    </citation>
    <scope>IDENTIFICATION</scope>
    <source>
        <strain evidence="4">JP 163 A</strain>
    </source>
</reference>
<dbReference type="GO" id="GO:0004252">
    <property type="term" value="F:serine-type endopeptidase activity"/>
    <property type="evidence" value="ECO:0007669"/>
    <property type="project" value="InterPro"/>
</dbReference>
<dbReference type="PANTHER" id="PTHR24271:SF47">
    <property type="entry name" value="KALLIKREIN-1"/>
    <property type="match status" value="1"/>
</dbReference>
<dbReference type="InParanoid" id="M4AVY2"/>
<dbReference type="Pfam" id="PF00089">
    <property type="entry name" value="Trypsin"/>
    <property type="match status" value="1"/>
</dbReference>
<dbReference type="CDD" id="cd00190">
    <property type="entry name" value="Tryp_SPc"/>
    <property type="match status" value="1"/>
</dbReference>
<evidence type="ECO:0000313" key="5">
    <source>
        <dbReference type="Proteomes" id="UP000002852"/>
    </source>
</evidence>
<accession>M4AVY2</accession>